<dbReference type="InterPro" id="IPR004358">
    <property type="entry name" value="Sig_transdc_His_kin-like_C"/>
</dbReference>
<dbReference type="EMBL" id="LWLG01000002">
    <property type="protein sequence ID" value="OAQ21436.1"/>
    <property type="molecule type" value="Genomic_DNA"/>
</dbReference>
<dbReference type="PANTHER" id="PTHR43065:SF10">
    <property type="entry name" value="PEROXIDE STRESS-ACTIVATED HISTIDINE KINASE MAK3"/>
    <property type="match status" value="1"/>
</dbReference>
<evidence type="ECO:0000256" key="5">
    <source>
        <dbReference type="ARBA" id="ARBA00022741"/>
    </source>
</evidence>
<dbReference type="CDD" id="cd00130">
    <property type="entry name" value="PAS"/>
    <property type="match status" value="1"/>
</dbReference>
<dbReference type="Pfam" id="PF00512">
    <property type="entry name" value="HisKA"/>
    <property type="match status" value="1"/>
</dbReference>
<dbReference type="GO" id="GO:0000155">
    <property type="term" value="F:phosphorelay sensor kinase activity"/>
    <property type="evidence" value="ECO:0007669"/>
    <property type="project" value="InterPro"/>
</dbReference>
<comment type="catalytic activity">
    <reaction evidence="1">
        <text>ATP + protein L-histidine = ADP + protein N-phospho-L-histidine.</text>
        <dbReference type="EC" id="2.7.13.3"/>
    </reaction>
</comment>
<dbReference type="InterPro" id="IPR036890">
    <property type="entry name" value="HATPase_C_sf"/>
</dbReference>
<evidence type="ECO:0000256" key="7">
    <source>
        <dbReference type="ARBA" id="ARBA00022840"/>
    </source>
</evidence>
<keyword evidence="8" id="KW-0902">Two-component regulatory system</keyword>
<dbReference type="SUPFAM" id="SSF55874">
    <property type="entry name" value="ATPase domain of HSP90 chaperone/DNA topoisomerase II/histidine kinase"/>
    <property type="match status" value="1"/>
</dbReference>
<dbReference type="InterPro" id="IPR005467">
    <property type="entry name" value="His_kinase_dom"/>
</dbReference>
<feature type="domain" description="PAS" evidence="12">
    <location>
        <begin position="75"/>
        <end position="139"/>
    </location>
</feature>
<evidence type="ECO:0000256" key="6">
    <source>
        <dbReference type="ARBA" id="ARBA00022777"/>
    </source>
</evidence>
<dbReference type="STRING" id="999894.TDIS_0657"/>
<dbReference type="RefSeq" id="WP_161939465.1">
    <property type="nucleotide sequence ID" value="NZ_LWLG01000002.1"/>
</dbReference>
<dbReference type="Gene3D" id="3.30.450.20">
    <property type="entry name" value="PAS domain"/>
    <property type="match status" value="1"/>
</dbReference>
<keyword evidence="4" id="KW-0808">Transferase</keyword>
<evidence type="ECO:0000259" key="12">
    <source>
        <dbReference type="PROSITE" id="PS50112"/>
    </source>
</evidence>
<dbReference type="SMART" id="SM00387">
    <property type="entry name" value="HATPase_c"/>
    <property type="match status" value="1"/>
</dbReference>
<dbReference type="SUPFAM" id="SSF47384">
    <property type="entry name" value="Homodimeric domain of signal transducing histidine kinase"/>
    <property type="match status" value="1"/>
</dbReference>
<evidence type="ECO:0000313" key="14">
    <source>
        <dbReference type="EMBL" id="OAQ21436.1"/>
    </source>
</evidence>
<feature type="domain" description="PAC" evidence="13">
    <location>
        <begin position="146"/>
        <end position="198"/>
    </location>
</feature>
<dbReference type="SMART" id="SM00091">
    <property type="entry name" value="PAS"/>
    <property type="match status" value="2"/>
</dbReference>
<evidence type="ECO:0000256" key="8">
    <source>
        <dbReference type="ARBA" id="ARBA00023012"/>
    </source>
</evidence>
<dbReference type="GO" id="GO:0005524">
    <property type="term" value="F:ATP binding"/>
    <property type="evidence" value="ECO:0007669"/>
    <property type="project" value="UniProtKB-KW"/>
</dbReference>
<feature type="transmembrane region" description="Helical" evidence="10">
    <location>
        <begin position="6"/>
        <end position="30"/>
    </location>
</feature>
<accession>A0A179D5W5</accession>
<dbReference type="NCBIfam" id="TIGR00229">
    <property type="entry name" value="sensory_box"/>
    <property type="match status" value="1"/>
</dbReference>
<evidence type="ECO:0000313" key="15">
    <source>
        <dbReference type="Proteomes" id="UP000078390"/>
    </source>
</evidence>
<feature type="domain" description="Histidine kinase" evidence="11">
    <location>
        <begin position="211"/>
        <end position="429"/>
    </location>
</feature>
<keyword evidence="7" id="KW-0067">ATP-binding</keyword>
<sequence length="431" mass="48922">MAPFSGAFNTVFILLAAFLTLIFPVVYRLFDMMSAETQALQKTKRKLEEANRQLQELSRQLEEKVKERTQELAISEEKFRKLFEASGDAIFFCDAEGRLRDINPSGLKLLGFSKEEIVGRSLGDFFLRKEDWKHYKKQLCSVGWINNYETELVIRGGEKRYVIITANAIEYVKGCRLGCQGIIKDITSFKEMMDRLIHSEKMAAVGQLAAGIAHEINTPLGIIYGYTQLLKENWPESEVIEDLEIIEKQVQSCRRLISDLLLFARSSKFSERHRFSLNELLEQIIGMVYYTFEKAGIRISFHPGDIPEIEGNEERLREVVMNLLTNSRDALKEGGEIHIWTALSPEGKVVLEVGDTGCGIPSEIRDRIFEPFFTTKPPGKGTGLGLSVSYAIIKEHGGEIEVFSPPPSKEPYLSLNICTLFRITLPERSHA</sequence>
<keyword evidence="10" id="KW-0472">Membrane</keyword>
<evidence type="ECO:0000256" key="10">
    <source>
        <dbReference type="SAM" id="Phobius"/>
    </source>
</evidence>
<dbReference type="PRINTS" id="PR00344">
    <property type="entry name" value="BCTRLSENSOR"/>
</dbReference>
<dbReference type="InterPro" id="IPR000014">
    <property type="entry name" value="PAS"/>
</dbReference>
<dbReference type="EC" id="2.7.13.3" evidence="2"/>
<evidence type="ECO:0000256" key="1">
    <source>
        <dbReference type="ARBA" id="ARBA00000085"/>
    </source>
</evidence>
<dbReference type="SMART" id="SM00388">
    <property type="entry name" value="HisKA"/>
    <property type="match status" value="1"/>
</dbReference>
<keyword evidence="15" id="KW-1185">Reference proteome</keyword>
<dbReference type="Pfam" id="PF02518">
    <property type="entry name" value="HATPase_c"/>
    <property type="match status" value="1"/>
</dbReference>
<keyword evidence="5" id="KW-0547">Nucleotide-binding</keyword>
<evidence type="ECO:0000256" key="3">
    <source>
        <dbReference type="ARBA" id="ARBA00022553"/>
    </source>
</evidence>
<keyword evidence="9" id="KW-0175">Coiled coil</keyword>
<dbReference type="InterPro" id="IPR000700">
    <property type="entry name" value="PAS-assoc_C"/>
</dbReference>
<dbReference type="InterPro" id="IPR003661">
    <property type="entry name" value="HisK_dim/P_dom"/>
</dbReference>
<protein>
    <recommendedName>
        <fullName evidence="2">histidine kinase</fullName>
        <ecNumber evidence="2">2.7.13.3</ecNumber>
    </recommendedName>
</protein>
<organism evidence="14 15">
    <name type="scientific">Thermosulfurimonas dismutans</name>
    <dbReference type="NCBI Taxonomy" id="999894"/>
    <lineage>
        <taxon>Bacteria</taxon>
        <taxon>Pseudomonadati</taxon>
        <taxon>Thermodesulfobacteriota</taxon>
        <taxon>Thermodesulfobacteria</taxon>
        <taxon>Thermodesulfobacteriales</taxon>
        <taxon>Thermodesulfobacteriaceae</taxon>
        <taxon>Thermosulfurimonas</taxon>
    </lineage>
</organism>
<dbReference type="PROSITE" id="PS50113">
    <property type="entry name" value="PAC"/>
    <property type="match status" value="1"/>
</dbReference>
<evidence type="ECO:0000259" key="13">
    <source>
        <dbReference type="PROSITE" id="PS50113"/>
    </source>
</evidence>
<keyword evidence="10" id="KW-1133">Transmembrane helix</keyword>
<dbReference type="InterPro" id="IPR035965">
    <property type="entry name" value="PAS-like_dom_sf"/>
</dbReference>
<name>A0A179D5W5_9BACT</name>
<dbReference type="Proteomes" id="UP000078390">
    <property type="component" value="Unassembled WGS sequence"/>
</dbReference>
<evidence type="ECO:0000256" key="4">
    <source>
        <dbReference type="ARBA" id="ARBA00022679"/>
    </source>
</evidence>
<dbReference type="PANTHER" id="PTHR43065">
    <property type="entry name" value="SENSOR HISTIDINE KINASE"/>
    <property type="match status" value="1"/>
</dbReference>
<feature type="coiled-coil region" evidence="9">
    <location>
        <begin position="33"/>
        <end position="78"/>
    </location>
</feature>
<evidence type="ECO:0000259" key="11">
    <source>
        <dbReference type="PROSITE" id="PS50109"/>
    </source>
</evidence>
<evidence type="ECO:0000256" key="2">
    <source>
        <dbReference type="ARBA" id="ARBA00012438"/>
    </source>
</evidence>
<dbReference type="PROSITE" id="PS50112">
    <property type="entry name" value="PAS"/>
    <property type="match status" value="1"/>
</dbReference>
<dbReference type="SUPFAM" id="SSF55785">
    <property type="entry name" value="PYP-like sensor domain (PAS domain)"/>
    <property type="match status" value="1"/>
</dbReference>
<dbReference type="PROSITE" id="PS50109">
    <property type="entry name" value="HIS_KIN"/>
    <property type="match status" value="1"/>
</dbReference>
<dbReference type="Gene3D" id="3.30.565.10">
    <property type="entry name" value="Histidine kinase-like ATPase, C-terminal domain"/>
    <property type="match status" value="1"/>
</dbReference>
<dbReference type="CDD" id="cd00082">
    <property type="entry name" value="HisKA"/>
    <property type="match status" value="1"/>
</dbReference>
<dbReference type="Pfam" id="PF13426">
    <property type="entry name" value="PAS_9"/>
    <property type="match status" value="1"/>
</dbReference>
<dbReference type="AlphaFoldDB" id="A0A179D5W5"/>
<keyword evidence="3" id="KW-0597">Phosphoprotein</keyword>
<reference evidence="14 15" key="1">
    <citation type="submission" date="2016-04" db="EMBL/GenBank/DDBJ databases">
        <title>Genome analysis of Thermosulfurimonas dismutans, the first thermophilic sulfur-disproportionating bacterium of the phylum Thermodesulfobacteria.</title>
        <authorList>
            <person name="Mardanov A.V."/>
            <person name="Beletsky A.V."/>
            <person name="Kadnikov V.V."/>
            <person name="Slobodkin A.I."/>
            <person name="Ravin N.V."/>
        </authorList>
    </citation>
    <scope>NUCLEOTIDE SEQUENCE [LARGE SCALE GENOMIC DNA]</scope>
    <source>
        <strain evidence="14 15">S95</strain>
    </source>
</reference>
<evidence type="ECO:0000256" key="9">
    <source>
        <dbReference type="SAM" id="Coils"/>
    </source>
</evidence>
<dbReference type="InterPro" id="IPR036097">
    <property type="entry name" value="HisK_dim/P_sf"/>
</dbReference>
<keyword evidence="6 14" id="KW-0418">Kinase</keyword>
<dbReference type="Gene3D" id="1.10.287.130">
    <property type="match status" value="1"/>
</dbReference>
<comment type="caution">
    <text evidence="14">The sequence shown here is derived from an EMBL/GenBank/DDBJ whole genome shotgun (WGS) entry which is preliminary data.</text>
</comment>
<gene>
    <name evidence="14" type="ORF">TDIS_0657</name>
</gene>
<keyword evidence="10" id="KW-0812">Transmembrane</keyword>
<dbReference type="InterPro" id="IPR003594">
    <property type="entry name" value="HATPase_dom"/>
</dbReference>
<proteinExistence type="predicted"/>